<dbReference type="Proteomes" id="UP001443914">
    <property type="component" value="Unassembled WGS sequence"/>
</dbReference>
<protein>
    <submittedName>
        <fullName evidence="1">Uncharacterized protein</fullName>
    </submittedName>
</protein>
<sequence length="104" mass="12081">MQKGSLYIYALAIKGECMETKDAMLGYGFPVAEVNLAYSFGKFKKVNVSPEVLIELFIIYIIECSFKKILKGYVYILRNPLDYDPFMTLFYHLSRYVMPQIIVN</sequence>
<gene>
    <name evidence="1" type="ORF">RND81_14G173900</name>
</gene>
<comment type="caution">
    <text evidence="1">The sequence shown here is derived from an EMBL/GenBank/DDBJ whole genome shotgun (WGS) entry which is preliminary data.</text>
</comment>
<keyword evidence="2" id="KW-1185">Reference proteome</keyword>
<proteinExistence type="predicted"/>
<dbReference type="EMBL" id="JBDFQZ010000014">
    <property type="protein sequence ID" value="KAK9666281.1"/>
    <property type="molecule type" value="Genomic_DNA"/>
</dbReference>
<reference evidence="1" key="1">
    <citation type="submission" date="2024-03" db="EMBL/GenBank/DDBJ databases">
        <title>WGS assembly of Saponaria officinalis var. Norfolk2.</title>
        <authorList>
            <person name="Jenkins J."/>
            <person name="Shu S."/>
            <person name="Grimwood J."/>
            <person name="Barry K."/>
            <person name="Goodstein D."/>
            <person name="Schmutz J."/>
            <person name="Leebens-Mack J."/>
            <person name="Osbourn A."/>
        </authorList>
    </citation>
    <scope>NUCLEOTIDE SEQUENCE [LARGE SCALE GENOMIC DNA]</scope>
    <source>
        <strain evidence="1">JIC</strain>
    </source>
</reference>
<evidence type="ECO:0000313" key="1">
    <source>
        <dbReference type="EMBL" id="KAK9666281.1"/>
    </source>
</evidence>
<dbReference type="AlphaFoldDB" id="A0AAW1GRB9"/>
<name>A0AAW1GRB9_SAPOF</name>
<organism evidence="1 2">
    <name type="scientific">Saponaria officinalis</name>
    <name type="common">Common soapwort</name>
    <name type="synonym">Lychnis saponaria</name>
    <dbReference type="NCBI Taxonomy" id="3572"/>
    <lineage>
        <taxon>Eukaryota</taxon>
        <taxon>Viridiplantae</taxon>
        <taxon>Streptophyta</taxon>
        <taxon>Embryophyta</taxon>
        <taxon>Tracheophyta</taxon>
        <taxon>Spermatophyta</taxon>
        <taxon>Magnoliopsida</taxon>
        <taxon>eudicotyledons</taxon>
        <taxon>Gunneridae</taxon>
        <taxon>Pentapetalae</taxon>
        <taxon>Caryophyllales</taxon>
        <taxon>Caryophyllaceae</taxon>
        <taxon>Caryophylleae</taxon>
        <taxon>Saponaria</taxon>
    </lineage>
</organism>
<evidence type="ECO:0000313" key="2">
    <source>
        <dbReference type="Proteomes" id="UP001443914"/>
    </source>
</evidence>
<accession>A0AAW1GRB9</accession>